<keyword evidence="3" id="KW-0808">Transferase</keyword>
<evidence type="ECO:0000256" key="6">
    <source>
        <dbReference type="ARBA" id="ARBA00022840"/>
    </source>
</evidence>
<accession>A0A6B2LED4</accession>
<evidence type="ECO:0000256" key="5">
    <source>
        <dbReference type="ARBA" id="ARBA00022777"/>
    </source>
</evidence>
<keyword evidence="4" id="KW-0547">Nucleotide-binding</keyword>
<dbReference type="GO" id="GO:0000407">
    <property type="term" value="C:phagophore assembly site"/>
    <property type="evidence" value="ECO:0007669"/>
    <property type="project" value="TreeGrafter"/>
</dbReference>
<reference evidence="8" key="1">
    <citation type="journal article" date="2020" name="J. Eukaryot. Microbiol.">
        <title>De novo Sequencing, Assembly and Annotation of the Transcriptome for the Free-Living Testate Amoeba Arcella intermedia.</title>
        <authorList>
            <person name="Ribeiro G.M."/>
            <person name="Porfirio-Sousa A.L."/>
            <person name="Maurer-Alcala X.X."/>
            <person name="Katz L.A."/>
            <person name="Lahr D.J.G."/>
        </authorList>
    </citation>
    <scope>NUCLEOTIDE SEQUENCE</scope>
</reference>
<dbReference type="Pfam" id="PF00069">
    <property type="entry name" value="Pkinase"/>
    <property type="match status" value="1"/>
</dbReference>
<name>A0A6B2LED4_9EUKA</name>
<dbReference type="InterPro" id="IPR000719">
    <property type="entry name" value="Prot_kinase_dom"/>
</dbReference>
<sequence length="227" mass="26739">MNLFLYNNIYEQELNALTHLRHENIVLMVDHCLSTEKNAGCIFLEYLPFPSLFRHLQTKGRMKEDKAWLVLEQIVSAFTYMHERGFSHNDFKPENVSYDEENNKIKILDFGLSQQTPLIHTNYGSPLYMAPEVHTSQHYSPQCSDVWSIGVTFYEMLTGDVPWADCEDQDELLDRLIFEEETNLFVYPDYLSEETLNILNQILIKDPQKRITSQKLHFELSTRKGFF</sequence>
<proteinExistence type="predicted"/>
<dbReference type="EMBL" id="GIBP01006427">
    <property type="protein sequence ID" value="NDV35396.1"/>
    <property type="molecule type" value="Transcribed_RNA"/>
</dbReference>
<keyword evidence="6" id="KW-0067">ATP-binding</keyword>
<dbReference type="GO" id="GO:0005524">
    <property type="term" value="F:ATP binding"/>
    <property type="evidence" value="ECO:0007669"/>
    <property type="project" value="UniProtKB-KW"/>
</dbReference>
<evidence type="ECO:0000256" key="4">
    <source>
        <dbReference type="ARBA" id="ARBA00022741"/>
    </source>
</evidence>
<dbReference type="SUPFAM" id="SSF56112">
    <property type="entry name" value="Protein kinase-like (PK-like)"/>
    <property type="match status" value="1"/>
</dbReference>
<dbReference type="GO" id="GO:0005829">
    <property type="term" value="C:cytosol"/>
    <property type="evidence" value="ECO:0007669"/>
    <property type="project" value="TreeGrafter"/>
</dbReference>
<keyword evidence="5" id="KW-0418">Kinase</keyword>
<dbReference type="GO" id="GO:0016020">
    <property type="term" value="C:membrane"/>
    <property type="evidence" value="ECO:0007669"/>
    <property type="project" value="TreeGrafter"/>
</dbReference>
<dbReference type="FunFam" id="1.10.510.10:FF:000571">
    <property type="entry name" value="Maternal embryonic leucine zipper kinase"/>
    <property type="match status" value="1"/>
</dbReference>
<keyword evidence="2" id="KW-0723">Serine/threonine-protein kinase</keyword>
<dbReference type="AlphaFoldDB" id="A0A6B2LED4"/>
<evidence type="ECO:0000256" key="3">
    <source>
        <dbReference type="ARBA" id="ARBA00022679"/>
    </source>
</evidence>
<evidence type="ECO:0000256" key="1">
    <source>
        <dbReference type="ARBA" id="ARBA00012513"/>
    </source>
</evidence>
<dbReference type="GO" id="GO:0000045">
    <property type="term" value="P:autophagosome assembly"/>
    <property type="evidence" value="ECO:0007669"/>
    <property type="project" value="TreeGrafter"/>
</dbReference>
<evidence type="ECO:0000313" key="8">
    <source>
        <dbReference type="EMBL" id="NDV35396.1"/>
    </source>
</evidence>
<dbReference type="GO" id="GO:0010506">
    <property type="term" value="P:regulation of autophagy"/>
    <property type="evidence" value="ECO:0007669"/>
    <property type="project" value="InterPro"/>
</dbReference>
<dbReference type="PANTHER" id="PTHR24348">
    <property type="entry name" value="SERINE/THREONINE-PROTEIN KINASE UNC-51-RELATED"/>
    <property type="match status" value="1"/>
</dbReference>
<dbReference type="PROSITE" id="PS50011">
    <property type="entry name" value="PROTEIN_KINASE_DOM"/>
    <property type="match status" value="1"/>
</dbReference>
<organism evidence="8">
    <name type="scientific">Arcella intermedia</name>
    <dbReference type="NCBI Taxonomy" id="1963864"/>
    <lineage>
        <taxon>Eukaryota</taxon>
        <taxon>Amoebozoa</taxon>
        <taxon>Tubulinea</taxon>
        <taxon>Elardia</taxon>
        <taxon>Arcellinida</taxon>
        <taxon>Sphaerothecina</taxon>
        <taxon>Arcellidae</taxon>
        <taxon>Arcella</taxon>
    </lineage>
</organism>
<dbReference type="GO" id="GO:0005776">
    <property type="term" value="C:autophagosome"/>
    <property type="evidence" value="ECO:0007669"/>
    <property type="project" value="TreeGrafter"/>
</dbReference>
<dbReference type="GO" id="GO:0004674">
    <property type="term" value="F:protein serine/threonine kinase activity"/>
    <property type="evidence" value="ECO:0007669"/>
    <property type="project" value="UniProtKB-KW"/>
</dbReference>
<feature type="domain" description="Protein kinase" evidence="7">
    <location>
        <begin position="1"/>
        <end position="227"/>
    </location>
</feature>
<evidence type="ECO:0000256" key="2">
    <source>
        <dbReference type="ARBA" id="ARBA00022527"/>
    </source>
</evidence>
<dbReference type="EC" id="2.7.11.1" evidence="1"/>
<dbReference type="InterPro" id="IPR045269">
    <property type="entry name" value="Atg1-like"/>
</dbReference>
<protein>
    <recommendedName>
        <fullName evidence="1">non-specific serine/threonine protein kinase</fullName>
        <ecNumber evidence="1">2.7.11.1</ecNumber>
    </recommendedName>
</protein>
<dbReference type="PANTHER" id="PTHR24348:SF22">
    <property type="entry name" value="NON-SPECIFIC SERINE_THREONINE PROTEIN KINASE"/>
    <property type="match status" value="1"/>
</dbReference>
<dbReference type="Gene3D" id="1.10.510.10">
    <property type="entry name" value="Transferase(Phosphotransferase) domain 1"/>
    <property type="match status" value="1"/>
</dbReference>
<dbReference type="InterPro" id="IPR011009">
    <property type="entry name" value="Kinase-like_dom_sf"/>
</dbReference>
<evidence type="ECO:0000259" key="7">
    <source>
        <dbReference type="PROSITE" id="PS50011"/>
    </source>
</evidence>